<dbReference type="SUPFAM" id="SSF54427">
    <property type="entry name" value="NTF2-like"/>
    <property type="match status" value="1"/>
</dbReference>
<sequence length="159" mass="17950">MLLGLAFTVMLLVALNLQHSFLSIHGVERIMEAKEVVLAYWQAMKSNDFAKASEWLSLDFEGFWPQSGELIVGRENFIAINTDYPANGVWTFDIHSVVCEGATVVTDVAITDGVQKARAITFHTVEKGLICKQKEFWPDPMPAQTWRSKWVKIVQESCD</sequence>
<evidence type="ECO:0000313" key="3">
    <source>
        <dbReference type="Proteomes" id="UP000002675"/>
    </source>
</evidence>
<dbReference type="HOGENOM" id="CLU_136060_2_0_6"/>
<dbReference type="InterPro" id="IPR037401">
    <property type="entry name" value="SnoaL-like"/>
</dbReference>
<organism evidence="2 3">
    <name type="scientific">Vibrio vulnificus (strain YJ016)</name>
    <dbReference type="NCBI Taxonomy" id="196600"/>
    <lineage>
        <taxon>Bacteria</taxon>
        <taxon>Pseudomonadati</taxon>
        <taxon>Pseudomonadota</taxon>
        <taxon>Gammaproteobacteria</taxon>
        <taxon>Vibrionales</taxon>
        <taxon>Vibrionaceae</taxon>
        <taxon>Vibrio</taxon>
    </lineage>
</organism>
<dbReference type="EMBL" id="BA000037">
    <property type="protein sequence ID" value="BAC94949.1"/>
    <property type="molecule type" value="Genomic_DNA"/>
</dbReference>
<protein>
    <recommendedName>
        <fullName evidence="1">SnoaL-like domain-containing protein</fullName>
    </recommendedName>
</protein>
<evidence type="ECO:0000313" key="2">
    <source>
        <dbReference type="EMBL" id="BAC94949.1"/>
    </source>
</evidence>
<accession>Q7MJH6</accession>
<feature type="domain" description="SnoaL-like" evidence="1">
    <location>
        <begin position="37"/>
        <end position="131"/>
    </location>
</feature>
<dbReference type="STRING" id="672.VV93_v1c19250"/>
<proteinExistence type="predicted"/>
<reference evidence="2 3" key="1">
    <citation type="journal article" date="2003" name="Genome Res.">
        <title>Comparative genome analysis of Vibrio vulnificus, a marine pathogen.</title>
        <authorList>
            <person name="Chen C.Y."/>
            <person name="Wu K.M."/>
            <person name="Chang Y.C."/>
            <person name="Chang C.H."/>
            <person name="Tsai H.C."/>
            <person name="Liao T.L."/>
            <person name="Liu Y.M."/>
            <person name="Chen H.J."/>
            <person name="Shen A.B."/>
            <person name="Li J.C."/>
            <person name="Su T.L."/>
            <person name="Shao C.P."/>
            <person name="Lee C.T."/>
            <person name="Hor L.I."/>
            <person name="Tsai S.F."/>
        </authorList>
    </citation>
    <scope>NUCLEOTIDE SEQUENCE [LARGE SCALE GENOMIC DNA]</scope>
    <source>
        <strain evidence="2 3">YJ016</strain>
    </source>
</reference>
<dbReference type="eggNOG" id="COG3631">
    <property type="taxonomic scope" value="Bacteria"/>
</dbReference>
<gene>
    <name evidence="2" type="ordered locus">VV2185</name>
</gene>
<dbReference type="AlphaFoldDB" id="Q7MJH6"/>
<dbReference type="Pfam" id="PF12680">
    <property type="entry name" value="SnoaL_2"/>
    <property type="match status" value="1"/>
</dbReference>
<dbReference type="Proteomes" id="UP000002675">
    <property type="component" value="Chromosome I"/>
</dbReference>
<dbReference type="Gene3D" id="3.10.450.50">
    <property type="match status" value="1"/>
</dbReference>
<dbReference type="KEGG" id="vvy:VV2185"/>
<evidence type="ECO:0000259" key="1">
    <source>
        <dbReference type="Pfam" id="PF12680"/>
    </source>
</evidence>
<dbReference type="InterPro" id="IPR032710">
    <property type="entry name" value="NTF2-like_dom_sf"/>
</dbReference>
<name>Q7MJH6_VIBVY</name>